<evidence type="ECO:0000259" key="7">
    <source>
        <dbReference type="SMART" id="SM00581"/>
    </source>
</evidence>
<feature type="compositionally biased region" description="Acidic residues" evidence="6">
    <location>
        <begin position="1"/>
        <end position="10"/>
    </location>
</feature>
<dbReference type="GO" id="GO:0008270">
    <property type="term" value="F:zinc ion binding"/>
    <property type="evidence" value="ECO:0007669"/>
    <property type="project" value="UniProtKB-KW"/>
</dbReference>
<comment type="caution">
    <text evidence="8">The sequence shown here is derived from an EMBL/GenBank/DDBJ whole genome shotgun (WGS) entry which is preliminary data.</text>
</comment>
<keyword evidence="3" id="KW-0863">Zinc-finger</keyword>
<dbReference type="PANTHER" id="PTHR13316:SF0">
    <property type="entry name" value="ZINC FINGER CCHC DOMAIN-CONTAINING PROTEIN 8"/>
    <property type="match status" value="1"/>
</dbReference>
<sequence>MFVDDLEEDQSEKQEPKQLKIHDNGSFVSSQMKELPSNQSAVRIPVLCDAEEYGSKKEGRKVLLKTSKTKGKDEVFDVTRILTNDAVLPSPSEEKKESVFKISCFNCGGEHTIQQCDIPLNQRRIAVNRAAHFNNKRSIQERYTTAGDAGSTGTCNMRPGEISDALREALGIGPNDIPEWIYRMRRKGFIDGYPPGYLAEALDQSSSEESLLEFHTDDKTLGTPRIVRGTPRIVRIIKRLVVAKCRSTFSCLVQAF</sequence>
<proteinExistence type="predicted"/>
<evidence type="ECO:0000256" key="1">
    <source>
        <dbReference type="ARBA" id="ARBA00004123"/>
    </source>
</evidence>
<comment type="subcellular location">
    <subcellularLocation>
        <location evidence="1">Nucleus</location>
    </subcellularLocation>
</comment>
<keyword evidence="4" id="KW-0862">Zinc</keyword>
<evidence type="ECO:0000313" key="8">
    <source>
        <dbReference type="EMBL" id="EJW73950.1"/>
    </source>
</evidence>
<feature type="compositionally biased region" description="Basic and acidic residues" evidence="6">
    <location>
        <begin position="11"/>
        <end position="23"/>
    </location>
</feature>
<protein>
    <recommendedName>
        <fullName evidence="7">PSP proline-rich domain-containing protein</fullName>
    </recommendedName>
</protein>
<dbReference type="InterPro" id="IPR052115">
    <property type="entry name" value="NEXT_complex_subunit_ZCCHC8"/>
</dbReference>
<keyword evidence="2" id="KW-0479">Metal-binding</keyword>
<organism evidence="8 9">
    <name type="scientific">Wuchereria bancrofti</name>
    <dbReference type="NCBI Taxonomy" id="6293"/>
    <lineage>
        <taxon>Eukaryota</taxon>
        <taxon>Metazoa</taxon>
        <taxon>Ecdysozoa</taxon>
        <taxon>Nematoda</taxon>
        <taxon>Chromadorea</taxon>
        <taxon>Rhabditida</taxon>
        <taxon>Spirurina</taxon>
        <taxon>Spiruromorpha</taxon>
        <taxon>Filarioidea</taxon>
        <taxon>Onchocercidae</taxon>
        <taxon>Wuchereria</taxon>
    </lineage>
</organism>
<gene>
    <name evidence="8" type="ORF">WUBG_15144</name>
</gene>
<evidence type="ECO:0000256" key="4">
    <source>
        <dbReference type="ARBA" id="ARBA00022833"/>
    </source>
</evidence>
<accession>J9AIE9</accession>
<evidence type="ECO:0000256" key="6">
    <source>
        <dbReference type="SAM" id="MobiDB-lite"/>
    </source>
</evidence>
<dbReference type="EMBL" id="ADBV01013123">
    <property type="protein sequence ID" value="EJW73950.1"/>
    <property type="molecule type" value="Genomic_DNA"/>
</dbReference>
<dbReference type="GO" id="GO:0003723">
    <property type="term" value="F:RNA binding"/>
    <property type="evidence" value="ECO:0007669"/>
    <property type="project" value="TreeGrafter"/>
</dbReference>
<dbReference type="SMART" id="SM00581">
    <property type="entry name" value="PSP"/>
    <property type="match status" value="1"/>
</dbReference>
<dbReference type="GO" id="GO:0071013">
    <property type="term" value="C:catalytic step 2 spliceosome"/>
    <property type="evidence" value="ECO:0007669"/>
    <property type="project" value="TreeGrafter"/>
</dbReference>
<name>J9AIE9_WUCBA</name>
<dbReference type="Proteomes" id="UP000004810">
    <property type="component" value="Unassembled WGS sequence"/>
</dbReference>
<dbReference type="InterPro" id="IPR006568">
    <property type="entry name" value="PSP_pro-rich"/>
</dbReference>
<dbReference type="AlphaFoldDB" id="J9AIE9"/>
<feature type="domain" description="PSP proline-rich" evidence="7">
    <location>
        <begin position="154"/>
        <end position="211"/>
    </location>
</feature>
<evidence type="ECO:0000313" key="9">
    <source>
        <dbReference type="Proteomes" id="UP000004810"/>
    </source>
</evidence>
<evidence type="ECO:0000256" key="5">
    <source>
        <dbReference type="ARBA" id="ARBA00023242"/>
    </source>
</evidence>
<keyword evidence="5" id="KW-0539">Nucleus</keyword>
<dbReference type="PANTHER" id="PTHR13316">
    <property type="entry name" value="ZINC FINGER, CCHC DOMAIN CONTAINING 8"/>
    <property type="match status" value="1"/>
</dbReference>
<dbReference type="Pfam" id="PF04046">
    <property type="entry name" value="PSP"/>
    <property type="match status" value="1"/>
</dbReference>
<evidence type="ECO:0000256" key="3">
    <source>
        <dbReference type="ARBA" id="ARBA00022771"/>
    </source>
</evidence>
<evidence type="ECO:0000256" key="2">
    <source>
        <dbReference type="ARBA" id="ARBA00022723"/>
    </source>
</evidence>
<reference evidence="9" key="1">
    <citation type="submission" date="2012-08" db="EMBL/GenBank/DDBJ databases">
        <title>The Genome Sequence of Wuchereria bancrofti.</title>
        <authorList>
            <person name="Nutman T.B."/>
            <person name="Fink D.L."/>
            <person name="Russ C."/>
            <person name="Young S."/>
            <person name="Zeng Q."/>
            <person name="Koehrsen M."/>
            <person name="Alvarado L."/>
            <person name="Berlin A."/>
            <person name="Chapman S.B."/>
            <person name="Chen Z."/>
            <person name="Freedman E."/>
            <person name="Gellesch M."/>
            <person name="Goldberg J."/>
            <person name="Griggs A."/>
            <person name="Gujja S."/>
            <person name="Heilman E.R."/>
            <person name="Heiman D."/>
            <person name="Hepburn T."/>
            <person name="Howarth C."/>
            <person name="Jen D."/>
            <person name="Larson L."/>
            <person name="Lewis B."/>
            <person name="Mehta T."/>
            <person name="Park D."/>
            <person name="Pearson M."/>
            <person name="Roberts A."/>
            <person name="Saif S."/>
            <person name="Shea T."/>
            <person name="Shenoy N."/>
            <person name="Sisk P."/>
            <person name="Stolte C."/>
            <person name="Sykes S."/>
            <person name="Walk T."/>
            <person name="White J."/>
            <person name="Yandava C."/>
            <person name="Haas B."/>
            <person name="Henn M.R."/>
            <person name="Nusbaum C."/>
            <person name="Birren B."/>
        </authorList>
    </citation>
    <scope>NUCLEOTIDE SEQUENCE [LARGE SCALE GENOMIC DNA]</scope>
    <source>
        <strain evidence="9">NA</strain>
    </source>
</reference>
<feature type="region of interest" description="Disordered" evidence="6">
    <location>
        <begin position="1"/>
        <end position="24"/>
    </location>
</feature>